<name>A0A412AYW1_9FIRM</name>
<reference evidence="3 4" key="1">
    <citation type="submission" date="2018-08" db="EMBL/GenBank/DDBJ databases">
        <title>A genome reference for cultivated species of the human gut microbiota.</title>
        <authorList>
            <person name="Zou Y."/>
            <person name="Xue W."/>
            <person name="Luo G."/>
        </authorList>
    </citation>
    <scope>NUCLEOTIDE SEQUENCE [LARGE SCALE GENOMIC DNA]</scope>
    <source>
        <strain evidence="3 4">AF28-26</strain>
    </source>
</reference>
<dbReference type="PANTHER" id="PTHR30627">
    <property type="entry name" value="PEPTIDOGLYCAN D,D-TRANSPEPTIDASE"/>
    <property type="match status" value="1"/>
</dbReference>
<proteinExistence type="predicted"/>
<gene>
    <name evidence="3" type="ORF">DWY99_04675</name>
</gene>
<feature type="region of interest" description="Disordered" evidence="1">
    <location>
        <begin position="212"/>
        <end position="236"/>
    </location>
</feature>
<dbReference type="SUPFAM" id="SSF56601">
    <property type="entry name" value="beta-lactamase/transpeptidase-like"/>
    <property type="match status" value="1"/>
</dbReference>
<dbReference type="GO" id="GO:0071972">
    <property type="term" value="F:peptidoglycan L,D-transpeptidase activity"/>
    <property type="evidence" value="ECO:0007669"/>
    <property type="project" value="TreeGrafter"/>
</dbReference>
<dbReference type="Gene3D" id="3.40.710.10">
    <property type="entry name" value="DD-peptidase/beta-lactamase superfamily"/>
    <property type="match status" value="1"/>
</dbReference>
<dbReference type="EMBL" id="QRTC01000012">
    <property type="protein sequence ID" value="RGQ42385.1"/>
    <property type="molecule type" value="Genomic_DNA"/>
</dbReference>
<dbReference type="InterPro" id="IPR050515">
    <property type="entry name" value="Beta-lactam/transpept"/>
</dbReference>
<feature type="region of interest" description="Disordered" evidence="1">
    <location>
        <begin position="261"/>
        <end position="281"/>
    </location>
</feature>
<dbReference type="Pfam" id="PF00905">
    <property type="entry name" value="Transpeptidase"/>
    <property type="match status" value="1"/>
</dbReference>
<feature type="compositionally biased region" description="Low complexity" evidence="1">
    <location>
        <begin position="272"/>
        <end position="281"/>
    </location>
</feature>
<dbReference type="InterPro" id="IPR001460">
    <property type="entry name" value="PCN-bd_Tpept"/>
</dbReference>
<accession>A0A412AYW1</accession>
<organism evidence="3 4">
    <name type="scientific">[Clostridium] leptum</name>
    <dbReference type="NCBI Taxonomy" id="1535"/>
    <lineage>
        <taxon>Bacteria</taxon>
        <taxon>Bacillati</taxon>
        <taxon>Bacillota</taxon>
        <taxon>Clostridia</taxon>
        <taxon>Eubacteriales</taxon>
        <taxon>Oscillospiraceae</taxon>
        <taxon>Oscillospiraceae incertae sedis</taxon>
    </lineage>
</organism>
<feature type="domain" description="Penicillin-binding protein transpeptidase" evidence="2">
    <location>
        <begin position="11"/>
        <end position="214"/>
    </location>
</feature>
<evidence type="ECO:0000256" key="1">
    <source>
        <dbReference type="SAM" id="MobiDB-lite"/>
    </source>
</evidence>
<dbReference type="Proteomes" id="UP000284751">
    <property type="component" value="Unassembled WGS sequence"/>
</dbReference>
<dbReference type="GO" id="GO:0008658">
    <property type="term" value="F:penicillin binding"/>
    <property type="evidence" value="ECO:0007669"/>
    <property type="project" value="InterPro"/>
</dbReference>
<dbReference type="PANTHER" id="PTHR30627:SF24">
    <property type="entry name" value="PENICILLIN-BINDING PROTEIN 4B"/>
    <property type="match status" value="1"/>
</dbReference>
<evidence type="ECO:0000313" key="4">
    <source>
        <dbReference type="Proteomes" id="UP000284751"/>
    </source>
</evidence>
<evidence type="ECO:0000259" key="2">
    <source>
        <dbReference type="Pfam" id="PF00905"/>
    </source>
</evidence>
<dbReference type="GO" id="GO:0071555">
    <property type="term" value="P:cell wall organization"/>
    <property type="evidence" value="ECO:0007669"/>
    <property type="project" value="TreeGrafter"/>
</dbReference>
<dbReference type="AlphaFoldDB" id="A0A412AYW1"/>
<dbReference type="InterPro" id="IPR012338">
    <property type="entry name" value="Beta-lactam/transpept-like"/>
</dbReference>
<feature type="compositionally biased region" description="Basic residues" evidence="1">
    <location>
        <begin position="262"/>
        <end position="271"/>
    </location>
</feature>
<sequence length="281" mass="29944">MADTLDEKGAPLLNRAFSSYPVGSVFKLVVAAAALEKGVSTSLVYDCPGSISVDGMEFKCFNGVGHGKVDLEKAIAYSCNGYFIKLTEQMKPEELLSMAEKLGFGSSVELAPGMSSSAGNLPVKKDLSNPKAKANFSFGQGDLLATPLQIAAMVNTIASGGLYTEPSLVEGLVDENLVLTEQEQPKQAERVISSQTAGFLQKAMRASIEYGTSKRVSPRQTGRGKNLHGGNWPDRGGAAGGSVLDIRLLSGLQPEIRDHGIRGGRRRRRNLLRPGFPRNCG</sequence>
<protein>
    <recommendedName>
        <fullName evidence="2">Penicillin-binding protein transpeptidase domain-containing protein</fullName>
    </recommendedName>
</protein>
<comment type="caution">
    <text evidence="3">The sequence shown here is derived from an EMBL/GenBank/DDBJ whole genome shotgun (WGS) entry which is preliminary data.</text>
</comment>
<evidence type="ECO:0000313" key="3">
    <source>
        <dbReference type="EMBL" id="RGQ42385.1"/>
    </source>
</evidence>
<dbReference type="GO" id="GO:0005886">
    <property type="term" value="C:plasma membrane"/>
    <property type="evidence" value="ECO:0007669"/>
    <property type="project" value="TreeGrafter"/>
</dbReference>